<feature type="signal peptide" evidence="1">
    <location>
        <begin position="1"/>
        <end position="21"/>
    </location>
</feature>
<sequence>MPFVRLAACCAALVIVGACGAESRPRPAAAPTATPDPSGLRFVKPPLVTFHAGDDSVSITARLNRGLRHNLGHPGEVADTPVVLDVPTAEHDYLVGMDRDPVRPTCYRETVGVDTPLVDGQPIEVSLVLDEQRRVTTTATLRELADGESIRPERELGCPNREPGLPSVHRCDDDAPGLYSIWMVSARGTSCRRAAAVMRAAERDAPSGGDCYEDLCLRGQEYRGYRCRAALSGEAYWDIVCSRGEAEVRGNAAD</sequence>
<protein>
    <recommendedName>
        <fullName evidence="4">Lipoprotein</fullName>
    </recommendedName>
</protein>
<dbReference type="EMBL" id="JAPDDP010000029">
    <property type="protein sequence ID" value="MDA0181966.1"/>
    <property type="molecule type" value="Genomic_DNA"/>
</dbReference>
<dbReference type="PROSITE" id="PS51257">
    <property type="entry name" value="PROKAR_LIPOPROTEIN"/>
    <property type="match status" value="1"/>
</dbReference>
<evidence type="ECO:0008006" key="4">
    <source>
        <dbReference type="Google" id="ProtNLM"/>
    </source>
</evidence>
<proteinExistence type="predicted"/>
<evidence type="ECO:0000313" key="3">
    <source>
        <dbReference type="Proteomes" id="UP001147653"/>
    </source>
</evidence>
<dbReference type="AlphaFoldDB" id="A0A9X3N9L3"/>
<reference evidence="2" key="1">
    <citation type="submission" date="2022-10" db="EMBL/GenBank/DDBJ databases">
        <title>The WGS of Solirubrobacter phytolaccae KCTC 29190.</title>
        <authorList>
            <person name="Jiang Z."/>
        </authorList>
    </citation>
    <scope>NUCLEOTIDE SEQUENCE</scope>
    <source>
        <strain evidence="2">KCTC 29190</strain>
    </source>
</reference>
<accession>A0A9X3N9L3</accession>
<keyword evidence="3" id="KW-1185">Reference proteome</keyword>
<keyword evidence="1" id="KW-0732">Signal</keyword>
<gene>
    <name evidence="2" type="ORF">OJ997_16805</name>
</gene>
<comment type="caution">
    <text evidence="2">The sequence shown here is derived from an EMBL/GenBank/DDBJ whole genome shotgun (WGS) entry which is preliminary data.</text>
</comment>
<evidence type="ECO:0000313" key="2">
    <source>
        <dbReference type="EMBL" id="MDA0181966.1"/>
    </source>
</evidence>
<organism evidence="2 3">
    <name type="scientific">Solirubrobacter phytolaccae</name>
    <dbReference type="NCBI Taxonomy" id="1404360"/>
    <lineage>
        <taxon>Bacteria</taxon>
        <taxon>Bacillati</taxon>
        <taxon>Actinomycetota</taxon>
        <taxon>Thermoleophilia</taxon>
        <taxon>Solirubrobacterales</taxon>
        <taxon>Solirubrobacteraceae</taxon>
        <taxon>Solirubrobacter</taxon>
    </lineage>
</organism>
<dbReference type="RefSeq" id="WP_270026325.1">
    <property type="nucleotide sequence ID" value="NZ_JAPDDP010000029.1"/>
</dbReference>
<dbReference type="Proteomes" id="UP001147653">
    <property type="component" value="Unassembled WGS sequence"/>
</dbReference>
<evidence type="ECO:0000256" key="1">
    <source>
        <dbReference type="SAM" id="SignalP"/>
    </source>
</evidence>
<feature type="chain" id="PRO_5040738197" description="Lipoprotein" evidence="1">
    <location>
        <begin position="22"/>
        <end position="254"/>
    </location>
</feature>
<name>A0A9X3N9L3_9ACTN</name>